<dbReference type="FunFam" id="3.40.309.10:FF:000009">
    <property type="entry name" value="Aldehyde dehydrogenase A"/>
    <property type="match status" value="1"/>
</dbReference>
<protein>
    <submittedName>
        <fullName evidence="6">Succinic semialdehyde dehydrogenase</fullName>
        <ecNumber evidence="6">1.2.1.79</ecNumber>
    </submittedName>
</protein>
<gene>
    <name evidence="6" type="ORF">ACFO9K_06085</name>
</gene>
<accession>A0ABD5PZZ2</accession>
<evidence type="ECO:0000256" key="4">
    <source>
        <dbReference type="RuleBase" id="RU003345"/>
    </source>
</evidence>
<keyword evidence="1" id="KW-0521">NADP</keyword>
<dbReference type="FunFam" id="3.40.605.10:FF:000010">
    <property type="entry name" value="N-succinylglutamate 5-semialdehyde dehydrogenase"/>
    <property type="match status" value="1"/>
</dbReference>
<name>A0ABD5PZZ2_9EURY</name>
<dbReference type="InterPro" id="IPR015590">
    <property type="entry name" value="Aldehyde_DH_dom"/>
</dbReference>
<organism evidence="6 7">
    <name type="scientific">Halorussus aquaticus</name>
    <dbReference type="NCBI Taxonomy" id="2953748"/>
    <lineage>
        <taxon>Archaea</taxon>
        <taxon>Methanobacteriati</taxon>
        <taxon>Methanobacteriota</taxon>
        <taxon>Stenosarchaea group</taxon>
        <taxon>Halobacteria</taxon>
        <taxon>Halobacteriales</taxon>
        <taxon>Haladaptataceae</taxon>
        <taxon>Halorussus</taxon>
    </lineage>
</organism>
<feature type="active site" evidence="3">
    <location>
        <position position="260"/>
    </location>
</feature>
<comment type="caution">
    <text evidence="6">The sequence shown here is derived from an EMBL/GenBank/DDBJ whole genome shotgun (WGS) entry which is preliminary data.</text>
</comment>
<evidence type="ECO:0000256" key="3">
    <source>
        <dbReference type="PROSITE-ProRule" id="PRU10007"/>
    </source>
</evidence>
<dbReference type="RefSeq" id="WP_254270406.1">
    <property type="nucleotide sequence ID" value="NZ_CP100401.1"/>
</dbReference>
<dbReference type="Gene3D" id="3.40.309.10">
    <property type="entry name" value="Aldehyde Dehydrogenase, Chain A, domain 2"/>
    <property type="match status" value="1"/>
</dbReference>
<dbReference type="NCBIfam" id="NF006916">
    <property type="entry name" value="PRK09407.1"/>
    <property type="match status" value="1"/>
</dbReference>
<dbReference type="GeneID" id="73047085"/>
<evidence type="ECO:0000313" key="7">
    <source>
        <dbReference type="Proteomes" id="UP001595945"/>
    </source>
</evidence>
<dbReference type="SUPFAM" id="SSF53720">
    <property type="entry name" value="ALDH-like"/>
    <property type="match status" value="1"/>
</dbReference>
<dbReference type="EC" id="1.2.1.79" evidence="6"/>
<dbReference type="EMBL" id="JBHSHT010000001">
    <property type="protein sequence ID" value="MFC4823825.1"/>
    <property type="molecule type" value="Genomic_DNA"/>
</dbReference>
<keyword evidence="7" id="KW-1185">Reference proteome</keyword>
<dbReference type="AlphaFoldDB" id="A0ABD5PZZ2"/>
<dbReference type="Proteomes" id="UP001595945">
    <property type="component" value="Unassembled WGS sequence"/>
</dbReference>
<proteinExistence type="inferred from homology"/>
<evidence type="ECO:0000313" key="6">
    <source>
        <dbReference type="EMBL" id="MFC4823825.1"/>
    </source>
</evidence>
<dbReference type="PROSITE" id="PS00687">
    <property type="entry name" value="ALDEHYDE_DEHYDR_GLU"/>
    <property type="match status" value="1"/>
</dbReference>
<dbReference type="Pfam" id="PF00171">
    <property type="entry name" value="Aldedh"/>
    <property type="match status" value="1"/>
</dbReference>
<evidence type="ECO:0000259" key="5">
    <source>
        <dbReference type="Pfam" id="PF00171"/>
    </source>
</evidence>
<dbReference type="InterPro" id="IPR029510">
    <property type="entry name" value="Ald_DH_CS_GLU"/>
</dbReference>
<dbReference type="CDD" id="cd07101">
    <property type="entry name" value="ALDH_SSADH2_GabD2"/>
    <property type="match status" value="1"/>
</dbReference>
<dbReference type="GO" id="GO:0036243">
    <property type="term" value="F:succinate-semialdehyde dehydrogenase (NADP+) activity"/>
    <property type="evidence" value="ECO:0007669"/>
    <property type="project" value="UniProtKB-EC"/>
</dbReference>
<dbReference type="PANTHER" id="PTHR11699">
    <property type="entry name" value="ALDEHYDE DEHYDROGENASE-RELATED"/>
    <property type="match status" value="1"/>
</dbReference>
<dbReference type="InterPro" id="IPR016162">
    <property type="entry name" value="Ald_DH_N"/>
</dbReference>
<comment type="similarity">
    <text evidence="4">Belongs to the aldehyde dehydrogenase family.</text>
</comment>
<evidence type="ECO:0000256" key="1">
    <source>
        <dbReference type="ARBA" id="ARBA00022857"/>
    </source>
</evidence>
<evidence type="ECO:0000256" key="2">
    <source>
        <dbReference type="ARBA" id="ARBA00023002"/>
    </source>
</evidence>
<keyword evidence="2 4" id="KW-0560">Oxidoreductase</keyword>
<reference evidence="6 7" key="1">
    <citation type="journal article" date="2019" name="Int. J. Syst. Evol. Microbiol.">
        <title>The Global Catalogue of Microorganisms (GCM) 10K type strain sequencing project: providing services to taxonomists for standard genome sequencing and annotation.</title>
        <authorList>
            <consortium name="The Broad Institute Genomics Platform"/>
            <consortium name="The Broad Institute Genome Sequencing Center for Infectious Disease"/>
            <person name="Wu L."/>
            <person name="Ma J."/>
        </authorList>
    </citation>
    <scope>NUCLEOTIDE SEQUENCE [LARGE SCALE GENOMIC DNA]</scope>
    <source>
        <strain evidence="6 7">XZYJ18</strain>
    </source>
</reference>
<feature type="domain" description="Aldehyde dehydrogenase" evidence="5">
    <location>
        <begin position="30"/>
        <end position="487"/>
    </location>
</feature>
<dbReference type="InterPro" id="IPR016163">
    <property type="entry name" value="Ald_DH_C"/>
</dbReference>
<dbReference type="Gene3D" id="3.40.605.10">
    <property type="entry name" value="Aldehyde Dehydrogenase, Chain A, domain 1"/>
    <property type="match status" value="1"/>
</dbReference>
<sequence length="524" mass="56662">MSSYSDAVPDGVPRDRFSRLATSVRTEADRPAIPVEAPYTGDRIGTVPACTPADVSASVERARAAQSAWADRDAAERAAIVRRFHDLVLDRRDELLDVTQLESGKSRIDAFEEVLDVATTARYYAYRAADYLEPSRRKGAVPLLTRTTVHRRPVGVVGVVSPWNYPLTLAVSDAIPALLAGNAVVCKPASETPYTALVLRDLLREAGLPDDAFQVVTGRGSEAGGAVVDGTDFVCFTGSTETGREVARRAGANLTDCSLELGGKNPMVFLGDADIDRAVEGAVRGCFTNAGQLCISFERLYVQREVYDEFLDRFVRRTRGLDLRPAYDYGPEVGSLVGPDQLETVERHVEDAVEKGADVLTGGRARPDLGPYFYEPTILTSVTDEMEAGCEETFGPVVAVRPFDTEAEAIRLANDSDYGLNASVWTEDGARGRDLARRIDCGTVNVNDAYAAAWASVDAPMGGMKDSGLGRRHGEAGFAKYTESQTVAHQRGAAIAPPRGVPRKWYATVMTLAFRAMARIPGVR</sequence>
<dbReference type="InterPro" id="IPR016161">
    <property type="entry name" value="Ald_DH/histidinol_DH"/>
</dbReference>